<dbReference type="InterPro" id="IPR008906">
    <property type="entry name" value="HATC_C_dom"/>
</dbReference>
<dbReference type="Pfam" id="PF04937">
    <property type="entry name" value="DUF659"/>
    <property type="match status" value="1"/>
</dbReference>
<dbReference type="PANTHER" id="PTHR23272:SF182">
    <property type="entry name" value="OS09G0381850 PROTEIN"/>
    <property type="match status" value="1"/>
</dbReference>
<evidence type="ECO:0000256" key="1">
    <source>
        <dbReference type="SAM" id="MobiDB-lite"/>
    </source>
</evidence>
<dbReference type="GO" id="GO:0046983">
    <property type="term" value="F:protein dimerization activity"/>
    <property type="evidence" value="ECO:0007669"/>
    <property type="project" value="InterPro"/>
</dbReference>
<reference evidence="4" key="1">
    <citation type="submission" date="2022-12" db="EMBL/GenBank/DDBJ databases">
        <title>Draft genome assemblies for two species of Escallonia (Escalloniales).</title>
        <authorList>
            <person name="Chanderbali A."/>
            <person name="Dervinis C."/>
            <person name="Anghel I."/>
            <person name="Soltis D."/>
            <person name="Soltis P."/>
            <person name="Zapata F."/>
        </authorList>
    </citation>
    <scope>NUCLEOTIDE SEQUENCE</scope>
    <source>
        <strain evidence="4">UCBG92.1500</strain>
        <tissue evidence="4">Leaf</tissue>
    </source>
</reference>
<evidence type="ECO:0000313" key="4">
    <source>
        <dbReference type="EMBL" id="KAK2991349.1"/>
    </source>
</evidence>
<keyword evidence="5" id="KW-1185">Reference proteome</keyword>
<accession>A0AA88UN88</accession>
<dbReference type="Gene3D" id="6.10.250.1310">
    <property type="match status" value="1"/>
</dbReference>
<evidence type="ECO:0000259" key="3">
    <source>
        <dbReference type="Pfam" id="PF05699"/>
    </source>
</evidence>
<dbReference type="PANTHER" id="PTHR23272">
    <property type="entry name" value="BED FINGER-RELATED"/>
    <property type="match status" value="1"/>
</dbReference>
<dbReference type="EMBL" id="JAVXUO010000531">
    <property type="protein sequence ID" value="KAK2991349.1"/>
    <property type="molecule type" value="Genomic_DNA"/>
</dbReference>
<dbReference type="InterPro" id="IPR007021">
    <property type="entry name" value="DUF659"/>
</dbReference>
<feature type="region of interest" description="Disordered" evidence="1">
    <location>
        <begin position="272"/>
        <end position="300"/>
    </location>
</feature>
<feature type="compositionally biased region" description="Basic and acidic residues" evidence="1">
    <location>
        <begin position="272"/>
        <end position="294"/>
    </location>
</feature>
<proteinExistence type="predicted"/>
<feature type="domain" description="DUF659" evidence="2">
    <location>
        <begin position="117"/>
        <end position="187"/>
    </location>
</feature>
<evidence type="ECO:0000259" key="2">
    <source>
        <dbReference type="Pfam" id="PF04937"/>
    </source>
</evidence>
<evidence type="ECO:0000313" key="5">
    <source>
        <dbReference type="Proteomes" id="UP001187471"/>
    </source>
</evidence>
<gene>
    <name evidence="4" type="ORF">RJ640_011826</name>
</gene>
<dbReference type="Pfam" id="PF05699">
    <property type="entry name" value="Dimer_Tnp_hAT"/>
    <property type="match status" value="1"/>
</dbReference>
<protein>
    <submittedName>
        <fullName evidence="4">Uncharacterized protein</fullName>
    </submittedName>
</protein>
<dbReference type="InterPro" id="IPR012337">
    <property type="entry name" value="RNaseH-like_sf"/>
</dbReference>
<organism evidence="4 5">
    <name type="scientific">Escallonia rubra</name>
    <dbReference type="NCBI Taxonomy" id="112253"/>
    <lineage>
        <taxon>Eukaryota</taxon>
        <taxon>Viridiplantae</taxon>
        <taxon>Streptophyta</taxon>
        <taxon>Embryophyta</taxon>
        <taxon>Tracheophyta</taxon>
        <taxon>Spermatophyta</taxon>
        <taxon>Magnoliopsida</taxon>
        <taxon>eudicotyledons</taxon>
        <taxon>Gunneridae</taxon>
        <taxon>Pentapetalae</taxon>
        <taxon>asterids</taxon>
        <taxon>campanulids</taxon>
        <taxon>Escalloniales</taxon>
        <taxon>Escalloniaceae</taxon>
        <taxon>Escallonia</taxon>
    </lineage>
</organism>
<sequence length="300" mass="33867">MAVDILSIPITTVALEVAFSTGGRAIDPYRSSLSTKTVEASICGGDWIRSIYGVKEVYTVECQTTVDDHNLKKIEERNIVIQHFAKWMMYQAEVSFYAVKLRSFAQALEAVGHYGVELDKVVEEIEEEHMIQVVSQNGSAYMKVGKLLMQKRKCLIYVPCVSHSINLILTDFAEMRATKSVILDAREMASFSYSHKLILAFIRKETGGKELLNDSSTLRNTNIAAYSEEINPQQALSIRAAVLESAYLDPLQVEMERIQKDKEQTIRMHEEMELDNVDSKDHDEPSFKPEDAKVVDSMTA</sequence>
<dbReference type="Proteomes" id="UP001187471">
    <property type="component" value="Unassembled WGS sequence"/>
</dbReference>
<dbReference type="SUPFAM" id="SSF53098">
    <property type="entry name" value="Ribonuclease H-like"/>
    <property type="match status" value="2"/>
</dbReference>
<name>A0AA88UN88_9ASTE</name>
<comment type="caution">
    <text evidence="4">The sequence shown here is derived from an EMBL/GenBank/DDBJ whole genome shotgun (WGS) entry which is preliminary data.</text>
</comment>
<dbReference type="AlphaFoldDB" id="A0AA88UN88"/>
<feature type="domain" description="HAT C-terminal dimerisation" evidence="3">
    <location>
        <begin position="1"/>
        <end position="48"/>
    </location>
</feature>